<dbReference type="PANTHER" id="PTHR46586">
    <property type="entry name" value="ANKYRIN REPEAT-CONTAINING PROTEIN"/>
    <property type="match status" value="1"/>
</dbReference>
<dbReference type="PANTHER" id="PTHR46586:SF3">
    <property type="entry name" value="ANKYRIN REPEAT-CONTAINING PROTEIN"/>
    <property type="match status" value="1"/>
</dbReference>
<reference evidence="2" key="1">
    <citation type="journal article" date="2011" name="Genome Res.">
        <title>Phylogeny-wide analysis of social amoeba genomes highlights ancient origins for complex intercellular communication.</title>
        <authorList>
            <person name="Heidel A.J."/>
            <person name="Lawal H.M."/>
            <person name="Felder M."/>
            <person name="Schilde C."/>
            <person name="Helps N.R."/>
            <person name="Tunggal B."/>
            <person name="Rivero F."/>
            <person name="John U."/>
            <person name="Schleicher M."/>
            <person name="Eichinger L."/>
            <person name="Platzer M."/>
            <person name="Noegel A.A."/>
            <person name="Schaap P."/>
            <person name="Gloeckner G."/>
        </authorList>
    </citation>
    <scope>NUCLEOTIDE SEQUENCE [LARGE SCALE GENOMIC DNA]</scope>
    <source>
        <strain evidence="2">SH3</strain>
    </source>
</reference>
<dbReference type="Pfam" id="PF12796">
    <property type="entry name" value="Ank_2"/>
    <property type="match status" value="2"/>
</dbReference>
<dbReference type="KEGG" id="dfa:DFA_04102"/>
<dbReference type="GeneID" id="14870700"/>
<dbReference type="InterPro" id="IPR002110">
    <property type="entry name" value="Ankyrin_rpt"/>
</dbReference>
<sequence length="545" mass="61822">MAITFKSIFKVYYIRQTIFKQVEEIHKIENGKTRELSLKGRDIIDLPLLGMITLYAMPWCFVKHYLPARETLLVERRNRIISDYCAHQNATLDTLQHLLEWSPDFDASGAGGLIASTTKYGKFDIVKYLLEKYDNLDMKFAKDTAAKLGHVSIMELLDSYPNTGEYQDNSLEGAAKNGHLDSVVYLHKMGHPTNSKALFLAAQHGHLEVVKFIHFNHKETIFRVNPMDQAAEKGYLEIVEFLHNHHKKGCTPRAMDLAAWFGHFEVVKFLHYNRTEGCSTQAMNRATTLEILQFLHENRTEGCSHAAMDRAAMYGDFEMVKFLHFNRTEGCSTDAMNLAAKKGYLEIFLHLNRTEKWSDHILDNAIQSEDLELVEYIYENFDDDCINGITAEGVEYAAMNGSLDIIEFLHQEYPTADIWTPKAIDCAAKKGHLDIVEFLHDNRSEGSTSNALDKAAENGFLEIVEFLHKNQSGGCTISAMDMAASNSHLDIVKFLHYNRTEGCSTIAMDGAVRKCDLPTIEFLHKNRTEGCTSLALYTYGAQLAR</sequence>
<evidence type="ECO:0000313" key="2">
    <source>
        <dbReference type="Proteomes" id="UP000007797"/>
    </source>
</evidence>
<name>F4Q1A7_CACFS</name>
<dbReference type="InterPro" id="IPR036770">
    <property type="entry name" value="Ankyrin_rpt-contain_sf"/>
</dbReference>
<dbReference type="EMBL" id="GL883018">
    <property type="protein sequence ID" value="EGG18608.1"/>
    <property type="molecule type" value="Genomic_DNA"/>
</dbReference>
<dbReference type="SUPFAM" id="SSF140860">
    <property type="entry name" value="Pseudo ankyrin repeat-like"/>
    <property type="match status" value="1"/>
</dbReference>
<dbReference type="Gene3D" id="1.25.40.20">
    <property type="entry name" value="Ankyrin repeat-containing domain"/>
    <property type="match status" value="2"/>
</dbReference>
<evidence type="ECO:0000313" key="1">
    <source>
        <dbReference type="EMBL" id="EGG18608.1"/>
    </source>
</evidence>
<keyword evidence="2" id="KW-1185">Reference proteome</keyword>
<dbReference type="SUPFAM" id="SSF48403">
    <property type="entry name" value="Ankyrin repeat"/>
    <property type="match status" value="1"/>
</dbReference>
<proteinExistence type="predicted"/>
<dbReference type="Proteomes" id="UP000007797">
    <property type="component" value="Unassembled WGS sequence"/>
</dbReference>
<evidence type="ECO:0008006" key="3">
    <source>
        <dbReference type="Google" id="ProtNLM"/>
    </source>
</evidence>
<dbReference type="AlphaFoldDB" id="F4Q1A7"/>
<gene>
    <name evidence="1" type="ORF">DFA_04102</name>
</gene>
<dbReference type="InterPro" id="IPR052050">
    <property type="entry name" value="SecEffector_AnkRepeat"/>
</dbReference>
<dbReference type="SMART" id="SM00248">
    <property type="entry name" value="ANK"/>
    <property type="match status" value="5"/>
</dbReference>
<protein>
    <recommendedName>
        <fullName evidence="3">Ankyrin repeat-containing protein</fullName>
    </recommendedName>
</protein>
<dbReference type="RefSeq" id="XP_004366512.1">
    <property type="nucleotide sequence ID" value="XM_004366455.1"/>
</dbReference>
<organism evidence="1 2">
    <name type="scientific">Cavenderia fasciculata</name>
    <name type="common">Slime mold</name>
    <name type="synonym">Dictyostelium fasciculatum</name>
    <dbReference type="NCBI Taxonomy" id="261658"/>
    <lineage>
        <taxon>Eukaryota</taxon>
        <taxon>Amoebozoa</taxon>
        <taxon>Evosea</taxon>
        <taxon>Eumycetozoa</taxon>
        <taxon>Dictyostelia</taxon>
        <taxon>Acytosteliales</taxon>
        <taxon>Cavenderiaceae</taxon>
        <taxon>Cavenderia</taxon>
    </lineage>
</organism>
<accession>F4Q1A7</accession>
<dbReference type="OrthoDB" id="543798at2759"/>